<dbReference type="KEGG" id="hsd:SD1D_1376"/>
<accession>A0A0K8J631</accession>
<gene>
    <name evidence="1" type="ORF">SD1D_1376</name>
</gene>
<dbReference type="Pfam" id="PF11230">
    <property type="entry name" value="YjjI-like"/>
    <property type="match status" value="1"/>
</dbReference>
<dbReference type="Proteomes" id="UP000196053">
    <property type="component" value="Chromosome I"/>
</dbReference>
<dbReference type="InterPro" id="IPR016905">
    <property type="entry name" value="Glycyl_radical_YjjI-like"/>
</dbReference>
<dbReference type="NCBIfam" id="TIGR04040">
    <property type="entry name" value="glycyl_YjjI"/>
    <property type="match status" value="1"/>
</dbReference>
<protein>
    <recommendedName>
        <fullName evidence="3">YjjI family glycine radical enzyme</fullName>
    </recommendedName>
</protein>
<dbReference type="EMBL" id="LN879430">
    <property type="protein sequence ID" value="CUH92922.1"/>
    <property type="molecule type" value="Genomic_DNA"/>
</dbReference>
<dbReference type="SUPFAM" id="SSF51998">
    <property type="entry name" value="PFL-like glycyl radical enzymes"/>
    <property type="match status" value="1"/>
</dbReference>
<evidence type="ECO:0000313" key="2">
    <source>
        <dbReference type="Proteomes" id="UP000196053"/>
    </source>
</evidence>
<dbReference type="OrthoDB" id="6189458at2"/>
<evidence type="ECO:0008006" key="3">
    <source>
        <dbReference type="Google" id="ProtNLM"/>
    </source>
</evidence>
<organism evidence="1 2">
    <name type="scientific">Herbinix luporum</name>
    <dbReference type="NCBI Taxonomy" id="1679721"/>
    <lineage>
        <taxon>Bacteria</taxon>
        <taxon>Bacillati</taxon>
        <taxon>Bacillota</taxon>
        <taxon>Clostridia</taxon>
        <taxon>Lachnospirales</taxon>
        <taxon>Lachnospiraceae</taxon>
        <taxon>Herbinix</taxon>
    </lineage>
</organism>
<proteinExistence type="predicted"/>
<keyword evidence="2" id="KW-1185">Reference proteome</keyword>
<dbReference type="AlphaFoldDB" id="A0A0K8J631"/>
<dbReference type="PIRSF" id="PIRSF028991">
    <property type="entry name" value="Glycl_rad_HI0521_prd"/>
    <property type="match status" value="1"/>
</dbReference>
<name>A0A0K8J631_9FIRM</name>
<dbReference type="Gene3D" id="3.20.70.20">
    <property type="match status" value="1"/>
</dbReference>
<reference evidence="2" key="1">
    <citation type="submission" date="2015-09" db="EMBL/GenBank/DDBJ databases">
        <authorList>
            <person name="Wibberg D."/>
        </authorList>
    </citation>
    <scope>NUCLEOTIDE SEQUENCE [LARGE SCALE GENOMIC DNA]</scope>
    <source>
        <strain evidence="2">SD1D</strain>
    </source>
</reference>
<evidence type="ECO:0000313" key="1">
    <source>
        <dbReference type="EMBL" id="CUH92922.1"/>
    </source>
</evidence>
<sequence length="509" mass="57735">MERVNETREKILDIIKSPTLTHEQKVASLANAADSLLEVLDLPEGLDELMKVPADCKCICDLNEGQAPLRPRYIIPDYAKFMKEGSQFLQLAPPTDLYEALNCLLIFYKHVPSVTNFPVYLGQLDTLLEPFMEDVDDHTAKKLLKNFLVHIDRTILDSFSHANIGPKPTRAGRLLLEVEAQLKQAVPNLTLKYEEGVTDDDFAIQAVKTALYSAKPSFANHRMFKEELGDDYVIASCYNGLPLGGGSYTLCRLILSNIAKRASTVEDFRSKQLPYVMDIMARYMDARVRFEVEESGFFENNFLAKEGFIHRERFTAMFGLVGLAECVNILLEKEGRYGRFGHDKYATELGKSIIEQIYEFNEKHQSPYCEVTGGHYLLHAQVGISEDQNISPGTRIPIGEEPDEMIDHLMVINNFHKYFPSGTGDIFPIDVTVHQNPEYILDIVKGSFRKEIRYLSFYEKNSDLIRITGYLVKRSEIEKLKSGQNVLHDTTALGMGAVINGKFLDRKVH</sequence>